<sequence>MFISLIALVPVLSLLGLTSPAAAQSCAVCPQSIEISNVDYTLESSMTLSSSYEACLYTASPVPGSYLEVACVYNGAGESQVPACPATTVAACT</sequence>
<gene>
    <name evidence="2" type="ORF">OE88DRAFT_1656813</name>
</gene>
<evidence type="ECO:0000256" key="1">
    <source>
        <dbReference type="SAM" id="SignalP"/>
    </source>
</evidence>
<proteinExistence type="predicted"/>
<feature type="chain" id="PRO_5023011314" evidence="1">
    <location>
        <begin position="24"/>
        <end position="93"/>
    </location>
</feature>
<accession>A0A5C3N6K2</accession>
<keyword evidence="1" id="KW-0732">Signal</keyword>
<organism evidence="2 3">
    <name type="scientific">Heliocybe sulcata</name>
    <dbReference type="NCBI Taxonomy" id="5364"/>
    <lineage>
        <taxon>Eukaryota</taxon>
        <taxon>Fungi</taxon>
        <taxon>Dikarya</taxon>
        <taxon>Basidiomycota</taxon>
        <taxon>Agaricomycotina</taxon>
        <taxon>Agaricomycetes</taxon>
        <taxon>Gloeophyllales</taxon>
        <taxon>Gloeophyllaceae</taxon>
        <taxon>Heliocybe</taxon>
    </lineage>
</organism>
<evidence type="ECO:0000313" key="3">
    <source>
        <dbReference type="Proteomes" id="UP000305948"/>
    </source>
</evidence>
<reference evidence="2 3" key="1">
    <citation type="journal article" date="2019" name="Nat. Ecol. Evol.">
        <title>Megaphylogeny resolves global patterns of mushroom evolution.</title>
        <authorList>
            <person name="Varga T."/>
            <person name="Krizsan K."/>
            <person name="Foldi C."/>
            <person name="Dima B."/>
            <person name="Sanchez-Garcia M."/>
            <person name="Sanchez-Ramirez S."/>
            <person name="Szollosi G.J."/>
            <person name="Szarkandi J.G."/>
            <person name="Papp V."/>
            <person name="Albert L."/>
            <person name="Andreopoulos W."/>
            <person name="Angelini C."/>
            <person name="Antonin V."/>
            <person name="Barry K.W."/>
            <person name="Bougher N.L."/>
            <person name="Buchanan P."/>
            <person name="Buyck B."/>
            <person name="Bense V."/>
            <person name="Catcheside P."/>
            <person name="Chovatia M."/>
            <person name="Cooper J."/>
            <person name="Damon W."/>
            <person name="Desjardin D."/>
            <person name="Finy P."/>
            <person name="Geml J."/>
            <person name="Haridas S."/>
            <person name="Hughes K."/>
            <person name="Justo A."/>
            <person name="Karasinski D."/>
            <person name="Kautmanova I."/>
            <person name="Kiss B."/>
            <person name="Kocsube S."/>
            <person name="Kotiranta H."/>
            <person name="LaButti K.M."/>
            <person name="Lechner B.E."/>
            <person name="Liimatainen K."/>
            <person name="Lipzen A."/>
            <person name="Lukacs Z."/>
            <person name="Mihaltcheva S."/>
            <person name="Morgado L.N."/>
            <person name="Niskanen T."/>
            <person name="Noordeloos M.E."/>
            <person name="Ohm R.A."/>
            <person name="Ortiz-Santana B."/>
            <person name="Ovrebo C."/>
            <person name="Racz N."/>
            <person name="Riley R."/>
            <person name="Savchenko A."/>
            <person name="Shiryaev A."/>
            <person name="Soop K."/>
            <person name="Spirin V."/>
            <person name="Szebenyi C."/>
            <person name="Tomsovsky M."/>
            <person name="Tulloss R.E."/>
            <person name="Uehling J."/>
            <person name="Grigoriev I.V."/>
            <person name="Vagvolgyi C."/>
            <person name="Papp T."/>
            <person name="Martin F.M."/>
            <person name="Miettinen O."/>
            <person name="Hibbett D.S."/>
            <person name="Nagy L.G."/>
        </authorList>
    </citation>
    <scope>NUCLEOTIDE SEQUENCE [LARGE SCALE GENOMIC DNA]</scope>
    <source>
        <strain evidence="2 3">OMC1185</strain>
    </source>
</reference>
<protein>
    <submittedName>
        <fullName evidence="2">Uncharacterized protein</fullName>
    </submittedName>
</protein>
<name>A0A5C3N6K2_9AGAM</name>
<evidence type="ECO:0000313" key="2">
    <source>
        <dbReference type="EMBL" id="TFK53020.1"/>
    </source>
</evidence>
<dbReference type="Proteomes" id="UP000305948">
    <property type="component" value="Unassembled WGS sequence"/>
</dbReference>
<feature type="signal peptide" evidence="1">
    <location>
        <begin position="1"/>
        <end position="23"/>
    </location>
</feature>
<dbReference type="EMBL" id="ML213508">
    <property type="protein sequence ID" value="TFK53020.1"/>
    <property type="molecule type" value="Genomic_DNA"/>
</dbReference>
<dbReference type="AlphaFoldDB" id="A0A5C3N6K2"/>
<keyword evidence="3" id="KW-1185">Reference proteome</keyword>